<accession>A0A5B7ZM36</accession>
<evidence type="ECO:0000256" key="1">
    <source>
        <dbReference type="SAM" id="MobiDB-lite"/>
    </source>
</evidence>
<sequence length="145" mass="15640">MARKKVGGATPTPTGRPDATVGKTPRPTLASGPLQVSAQGAILKDDDRLIIVVRVTDADGVPVTGLKKSNFQLWQMAHLFDQSTGFFVVEIENLPGLEGLYHLVQKTWSVVGNGTIPFFVRVEKGKLRSGSALTFIVKVREGLDL</sequence>
<proteinExistence type="predicted"/>
<gene>
    <name evidence="2" type="ORF">FHQ07_02095</name>
</gene>
<reference evidence="2 3" key="1">
    <citation type="submission" date="2019-06" db="EMBL/GenBank/DDBJ databases">
        <title>Thermomonas aquatica sp. nov., isolated from an industrial wastewater treatment plant.</title>
        <authorList>
            <person name="Jeon J.H."/>
            <person name="Park D.-S."/>
        </authorList>
    </citation>
    <scope>NUCLEOTIDE SEQUENCE [LARGE SCALE GENOMIC DNA]</scope>
    <source>
        <strain evidence="2 3">SY21</strain>
    </source>
</reference>
<feature type="region of interest" description="Disordered" evidence="1">
    <location>
        <begin position="1"/>
        <end position="30"/>
    </location>
</feature>
<organism evidence="2 3">
    <name type="scientific">Thermomonas aquatica</name>
    <dbReference type="NCBI Taxonomy" id="2202149"/>
    <lineage>
        <taxon>Bacteria</taxon>
        <taxon>Pseudomonadati</taxon>
        <taxon>Pseudomonadota</taxon>
        <taxon>Gammaproteobacteria</taxon>
        <taxon>Lysobacterales</taxon>
        <taxon>Lysobacteraceae</taxon>
        <taxon>Thermomonas</taxon>
    </lineage>
</organism>
<dbReference type="Proteomes" id="UP000308149">
    <property type="component" value="Chromosome"/>
</dbReference>
<evidence type="ECO:0000313" key="3">
    <source>
        <dbReference type="Proteomes" id="UP000308149"/>
    </source>
</evidence>
<name>A0A5B7ZM36_9GAMM</name>
<evidence type="ECO:0000313" key="2">
    <source>
        <dbReference type="EMBL" id="QDA56191.1"/>
    </source>
</evidence>
<dbReference type="AlphaFoldDB" id="A0A5B7ZM36"/>
<dbReference type="EMBL" id="CP040871">
    <property type="protein sequence ID" value="QDA56191.1"/>
    <property type="molecule type" value="Genomic_DNA"/>
</dbReference>
<dbReference type="OrthoDB" id="9830169at2"/>
<keyword evidence="3" id="KW-1185">Reference proteome</keyword>
<dbReference type="KEGG" id="thes:FHQ07_02095"/>
<protein>
    <submittedName>
        <fullName evidence="2">Uncharacterized protein</fullName>
    </submittedName>
</protein>
<dbReference type="RefSeq" id="WP_139715119.1">
    <property type="nucleotide sequence ID" value="NZ_CP040871.1"/>
</dbReference>